<name>A0A8S5L0J0_9VIRU</name>
<dbReference type="RefSeq" id="YP_010769963.1">
    <property type="nucleotide sequence ID" value="NC_074121.1"/>
</dbReference>
<dbReference type="Proteomes" id="UP000680425">
    <property type="component" value="Segment"/>
</dbReference>
<dbReference type="EMBL" id="BK013736">
    <property type="protein sequence ID" value="DAD51153.1"/>
    <property type="molecule type" value="Genomic_RNA"/>
</dbReference>
<reference evidence="2" key="1">
    <citation type="submission" date="2020-09" db="EMBL/GenBank/DDBJ databases">
        <title>Leviviricetes taxonomy.</title>
        <authorList>
            <person name="Stockdale S.R."/>
            <person name="Callanan J."/>
            <person name="Adriaenssens E.M."/>
            <person name="Kuhn J.H."/>
            <person name="Rumnieks J."/>
            <person name="Shkoporov A."/>
            <person name="Draper L.A."/>
            <person name="Ross P."/>
            <person name="Hill C."/>
        </authorList>
    </citation>
    <scope>NUCLEOTIDE SEQUENCE</scope>
</reference>
<evidence type="ECO:0000313" key="2">
    <source>
        <dbReference type="EMBL" id="DAD51153.1"/>
    </source>
</evidence>
<protein>
    <submittedName>
        <fullName evidence="2">Maturation protein</fullName>
    </submittedName>
</protein>
<dbReference type="GeneID" id="80399133"/>
<evidence type="ECO:0000313" key="3">
    <source>
        <dbReference type="Proteomes" id="UP000680425"/>
    </source>
</evidence>
<evidence type="ECO:0000256" key="1">
    <source>
        <dbReference type="SAM" id="MobiDB-lite"/>
    </source>
</evidence>
<accession>A0A8S5L0J0</accession>
<organism evidence="2 3">
    <name type="scientific">ssRNA phage SRR7976310_12</name>
    <dbReference type="NCBI Taxonomy" id="2786674"/>
    <lineage>
        <taxon>Viruses</taxon>
        <taxon>Riboviria</taxon>
        <taxon>Orthornavirae</taxon>
        <taxon>Lenarviricota</taxon>
        <taxon>Leviviricetes</taxon>
        <taxon>Norzivirales</taxon>
        <taxon>Fiersviridae</taxon>
        <taxon>Tohvovirus</taxon>
        <taxon>Tohvovirus borborohabitans</taxon>
    </lineage>
</organism>
<feature type="compositionally biased region" description="Polar residues" evidence="1">
    <location>
        <begin position="1"/>
        <end position="26"/>
    </location>
</feature>
<sequence>MTTPAQNVNIASAGINTQQQTTSGGVTNPPVMLIRAQSRFVRIRAASVNNPIRIDKTRKPSNWVSKGGYFGQDLGDMRVIHPNGSYRTSSGVLIEPPTSLGSIPTIVSIADGNSYAIRDALGHYAEANMQLGVAMREARGTAELVGKYYQKASQTLGRLDSELRKGENSNFKRAMKDFASGWKSAPSRYLEYIFGLRPLADEINNSLEVLSDKKERGFAFKMKLRGKYKVSDGTKVPRNAMTFCTALVQTNVVQKHKASLIFVLPDWFWDELPPVTSFSEAWQSASLSFILDRMVPVTSWLRGFEGLQLRPFFTEGSSTCFMSRVGTEAFMNPSSGYSAHPSVLPCTWREYYMSRVAYESFPTEAVMRLPRLRNELKLAQMDQYAALAGQRMANLSRLLR</sequence>
<feature type="region of interest" description="Disordered" evidence="1">
    <location>
        <begin position="1"/>
        <end position="29"/>
    </location>
</feature>
<dbReference type="KEGG" id="vg:80399133"/>
<gene>
    <name evidence="2" type="primary">SRR7976310_12_1</name>
</gene>
<proteinExistence type="predicted"/>
<keyword evidence="3" id="KW-1185">Reference proteome</keyword>